<evidence type="ECO:0000313" key="3">
    <source>
        <dbReference type="Proteomes" id="UP001059380"/>
    </source>
</evidence>
<feature type="signal peptide" evidence="1">
    <location>
        <begin position="1"/>
        <end position="25"/>
    </location>
</feature>
<evidence type="ECO:0000313" key="2">
    <source>
        <dbReference type="EMBL" id="UWZ86631.1"/>
    </source>
</evidence>
<dbReference type="EMBL" id="CP093313">
    <property type="protein sequence ID" value="UWZ86631.1"/>
    <property type="molecule type" value="Genomic_DNA"/>
</dbReference>
<sequence length="654" mass="71505">MSVRARLILSGLFALAALFSIPARAAAPAHDQFKVAVYIPVFQVERMMKDPAYMKESWAELSSQVRVDKVYIETYRSGTVTSDAALENAKAFFKSQGVETAGGIAYVGAGDNAGSDSPDAGGEGQFISMCYTDPRQRDLVKQVAEQAARHFDEIMLDDFFFSNTKRDSDISARGSQSWTAFRLKLMADVSRDLVLGPARAVNPKAKVIIKFPNWYEHFPANGYDLDVEPKLYDGIYTGTETRDPEDNDQHLQQYESYEIVRYFDNVAADSKKGTNGGGWVDTYDSRTIDRYAEQLWDTMLAKAPQIMLFQYSDMIQPAFIGDRSWGSQPTTFTTAGLDKWRSATGVTGKPTFASAAGYALNEVNAVLGKLGKPVGIASYKPYQSTGEDFLQNYLGMIGIPIEIRPTFPSATEAHTVLLTEQAKADPQIVSKIRKHLEEGGNVVITANLLKALEGHGSGGPDSIESIAELHYTGNVLRIDHWWSGYGAGAGFSLGDATGILIPEIQFQTNDAWPIVRGTASGRGAPILLMDKFSKGILYVLTVPENASDLYALPQPVLAQLRQYLMVGFPVVPDAPAKVSLFAYDNSSFVVESFLDAPQTVTVSAAGRTAHLRNIATGAVIDGKPMTAPSHRRAPERTQFTFTVQPHSFVAFALE</sequence>
<dbReference type="KEGG" id="orp:MOP44_11955"/>
<evidence type="ECO:0008006" key="4">
    <source>
        <dbReference type="Google" id="ProtNLM"/>
    </source>
</evidence>
<keyword evidence="1" id="KW-0732">Signal</keyword>
<dbReference type="RefSeq" id="WP_260796269.1">
    <property type="nucleotide sequence ID" value="NZ_CP093313.1"/>
</dbReference>
<feature type="chain" id="PRO_5039887815" description="Beta-galactosidase trimerisation domain-containing protein" evidence="1">
    <location>
        <begin position="26"/>
        <end position="654"/>
    </location>
</feature>
<dbReference type="Proteomes" id="UP001059380">
    <property type="component" value="Chromosome"/>
</dbReference>
<accession>A0A9J7BVC5</accession>
<gene>
    <name evidence="2" type="ORF">MOP44_11955</name>
</gene>
<protein>
    <recommendedName>
        <fullName evidence="4">Beta-galactosidase trimerisation domain-containing protein</fullName>
    </recommendedName>
</protein>
<reference evidence="2" key="1">
    <citation type="submission" date="2021-04" db="EMBL/GenBank/DDBJ databases">
        <title>Phylogenetic analysis of Acidobacteriaceae.</title>
        <authorList>
            <person name="Qiu L."/>
            <person name="Zhang Q."/>
        </authorList>
    </citation>
    <scope>NUCLEOTIDE SEQUENCE</scope>
    <source>
        <strain evidence="2">DSM 25168</strain>
    </source>
</reference>
<name>A0A9J7BVC5_9BACT</name>
<proteinExistence type="predicted"/>
<evidence type="ECO:0000256" key="1">
    <source>
        <dbReference type="SAM" id="SignalP"/>
    </source>
</evidence>
<dbReference type="AlphaFoldDB" id="A0A9J7BVC5"/>
<keyword evidence="3" id="KW-1185">Reference proteome</keyword>
<organism evidence="2 3">
    <name type="scientific">Occallatibacter riparius</name>
    <dbReference type="NCBI Taxonomy" id="1002689"/>
    <lineage>
        <taxon>Bacteria</taxon>
        <taxon>Pseudomonadati</taxon>
        <taxon>Acidobacteriota</taxon>
        <taxon>Terriglobia</taxon>
        <taxon>Terriglobales</taxon>
        <taxon>Acidobacteriaceae</taxon>
        <taxon>Occallatibacter</taxon>
    </lineage>
</organism>